<evidence type="ECO:0000313" key="1">
    <source>
        <dbReference type="EMBL" id="RZD15446.1"/>
    </source>
</evidence>
<comment type="caution">
    <text evidence="1">The sequence shown here is derived from an EMBL/GenBank/DDBJ whole genome shotgun (WGS) entry which is preliminary data.</text>
</comment>
<sequence>MTDFFKNVEDVSKKKELADMVQEITLMKVAIDDIKEAYDVKDENGLLNRIKKGLVPEHPAYEGYLSILHLKDYIAHYRLKIQKFMDEL</sequence>
<dbReference type="Proteomes" id="UP000320813">
    <property type="component" value="Unassembled WGS sequence"/>
</dbReference>
<reference evidence="1 2" key="1">
    <citation type="submission" date="2019-01" db="EMBL/GenBank/DDBJ databases">
        <title>Insights into ecological role of a new deltaproteobacterial order Candidatus Sinidesulfobacterales (Sva0485) by metagenomics and metatranscriptomics.</title>
        <authorList>
            <person name="Tan S."/>
            <person name="Liu J."/>
            <person name="Fang Y."/>
            <person name="Hedlund B.P."/>
            <person name="Lian Z.H."/>
            <person name="Huang L.Y."/>
            <person name="Li J.T."/>
            <person name="Huang L.N."/>
            <person name="Li W.J."/>
            <person name="Jiang H.C."/>
            <person name="Dong H.L."/>
            <person name="Shu W.S."/>
        </authorList>
    </citation>
    <scope>NUCLEOTIDE SEQUENCE [LARGE SCALE GENOMIC DNA]</scope>
    <source>
        <strain evidence="1">AP3</strain>
    </source>
</reference>
<name>A0A519BDV7_9DELT</name>
<dbReference type="EMBL" id="SGBD01000001">
    <property type="protein sequence ID" value="RZD15446.1"/>
    <property type="molecule type" value="Genomic_DNA"/>
</dbReference>
<protein>
    <submittedName>
        <fullName evidence="1">Uncharacterized protein</fullName>
    </submittedName>
</protein>
<gene>
    <name evidence="1" type="ORF">EVJ47_04015</name>
</gene>
<dbReference type="AlphaFoldDB" id="A0A519BDV7"/>
<accession>A0A519BDV7</accession>
<proteinExistence type="predicted"/>
<evidence type="ECO:0000313" key="2">
    <source>
        <dbReference type="Proteomes" id="UP000320813"/>
    </source>
</evidence>
<organism evidence="1 2">
    <name type="scientific">Candidatus Acidulodesulfobacterium ferriphilum</name>
    <dbReference type="NCBI Taxonomy" id="2597223"/>
    <lineage>
        <taxon>Bacteria</taxon>
        <taxon>Deltaproteobacteria</taxon>
        <taxon>Candidatus Acidulodesulfobacterales</taxon>
        <taxon>Candidatus Acidulodesulfobacterium</taxon>
    </lineage>
</organism>